<feature type="active site" description="Schiff-base intermediate with substrate" evidence="12">
    <location>
        <position position="162"/>
    </location>
</feature>
<organism evidence="14 15">
    <name type="scientific">Paenibacillus konkukensis</name>
    <dbReference type="NCBI Taxonomy" id="2020716"/>
    <lineage>
        <taxon>Bacteria</taxon>
        <taxon>Bacillati</taxon>
        <taxon>Bacillota</taxon>
        <taxon>Bacilli</taxon>
        <taxon>Bacillales</taxon>
        <taxon>Paenibacillaceae</taxon>
        <taxon>Paenibacillus</taxon>
    </lineage>
</organism>
<keyword evidence="7 12" id="KW-0220">Diaminopimelate biosynthesis</keyword>
<dbReference type="RefSeq" id="WP_249861420.1">
    <property type="nucleotide sequence ID" value="NZ_CP027059.1"/>
</dbReference>
<dbReference type="GO" id="GO:0016829">
    <property type="term" value="F:lyase activity"/>
    <property type="evidence" value="ECO:0007669"/>
    <property type="project" value="UniProtKB-KW"/>
</dbReference>
<dbReference type="EMBL" id="CP027059">
    <property type="protein sequence ID" value="UQZ85829.1"/>
    <property type="molecule type" value="Genomic_DNA"/>
</dbReference>
<comment type="catalytic activity">
    <reaction evidence="11 12">
        <text>L-aspartate 4-semialdehyde + pyruvate = (2S,4S)-4-hydroxy-2,3,4,5-tetrahydrodipicolinate + H2O + H(+)</text>
        <dbReference type="Rhea" id="RHEA:34171"/>
        <dbReference type="ChEBI" id="CHEBI:15361"/>
        <dbReference type="ChEBI" id="CHEBI:15377"/>
        <dbReference type="ChEBI" id="CHEBI:15378"/>
        <dbReference type="ChEBI" id="CHEBI:67139"/>
        <dbReference type="ChEBI" id="CHEBI:537519"/>
        <dbReference type="EC" id="4.3.3.7"/>
    </reaction>
</comment>
<evidence type="ECO:0000256" key="12">
    <source>
        <dbReference type="HAMAP-Rule" id="MF_00418"/>
    </source>
</evidence>
<dbReference type="SUPFAM" id="SSF51569">
    <property type="entry name" value="Aldolase"/>
    <property type="match status" value="1"/>
</dbReference>
<dbReference type="PIRSF" id="PIRSF001365">
    <property type="entry name" value="DHDPS"/>
    <property type="match status" value="1"/>
</dbReference>
<dbReference type="SMART" id="SM01130">
    <property type="entry name" value="DHDPS"/>
    <property type="match status" value="1"/>
</dbReference>
<keyword evidence="10 12" id="KW-0704">Schiff base</keyword>
<keyword evidence="15" id="KW-1185">Reference proteome</keyword>
<comment type="subunit">
    <text evidence="12">Homotetramer; dimer of dimers.</text>
</comment>
<evidence type="ECO:0000256" key="4">
    <source>
        <dbReference type="ARBA" id="ARBA00012086"/>
    </source>
</evidence>
<comment type="pathway">
    <text evidence="2 12">Amino-acid biosynthesis; L-lysine biosynthesis via DAP pathway; (S)-tetrahydrodipicolinate from L-aspartate: step 3/4.</text>
</comment>
<comment type="similarity">
    <text evidence="3 12 13">Belongs to the DapA family.</text>
</comment>
<evidence type="ECO:0000256" key="6">
    <source>
        <dbReference type="ARBA" id="ARBA00022605"/>
    </source>
</evidence>
<dbReference type="EC" id="4.3.3.7" evidence="4 12"/>
<feature type="site" description="Part of a proton relay during catalysis" evidence="12">
    <location>
        <position position="45"/>
    </location>
</feature>
<evidence type="ECO:0000256" key="10">
    <source>
        <dbReference type="ARBA" id="ARBA00023270"/>
    </source>
</evidence>
<protein>
    <recommendedName>
        <fullName evidence="4 12">4-hydroxy-tetrahydrodipicolinate synthase</fullName>
        <shortName evidence="12">HTPA synthase</shortName>
        <ecNumber evidence="4 12">4.3.3.7</ecNumber>
    </recommendedName>
</protein>
<dbReference type="InterPro" id="IPR002220">
    <property type="entry name" value="DapA-like"/>
</dbReference>
<reference evidence="14" key="1">
    <citation type="submission" date="2018-02" db="EMBL/GenBank/DDBJ databases">
        <authorList>
            <person name="Kim S.-K."/>
            <person name="Jung H.-I."/>
            <person name="Lee S.-W."/>
        </authorList>
    </citation>
    <scope>NUCLEOTIDE SEQUENCE</scope>
    <source>
        <strain evidence="14">SK3146</strain>
    </source>
</reference>
<dbReference type="CDD" id="cd00408">
    <property type="entry name" value="DHDPS-like"/>
    <property type="match status" value="1"/>
</dbReference>
<keyword evidence="8 12" id="KW-0457">Lysine biosynthesis</keyword>
<evidence type="ECO:0000256" key="11">
    <source>
        <dbReference type="ARBA" id="ARBA00047836"/>
    </source>
</evidence>
<keyword evidence="6 12" id="KW-0028">Amino-acid biosynthesis</keyword>
<accession>A0ABY4RWR0</accession>
<dbReference type="InterPro" id="IPR013785">
    <property type="entry name" value="Aldolase_TIM"/>
</dbReference>
<evidence type="ECO:0000256" key="3">
    <source>
        <dbReference type="ARBA" id="ARBA00007592"/>
    </source>
</evidence>
<comment type="caution">
    <text evidence="12">Was originally thought to be a dihydrodipicolinate synthase (DHDPS), catalyzing the condensation of (S)-aspartate-beta-semialdehyde [(S)-ASA] and pyruvate to dihydrodipicolinate (DHDP). However, it was shown in E.coli that the product of the enzymatic reaction is not dihydrodipicolinate but in fact (4S)-4-hydroxy-2,3,4,5-tetrahydro-(2S)-dipicolinic acid (HTPA), and that the consecutive dehydration reaction leading to DHDP is not spontaneous but catalyzed by DapB.</text>
</comment>
<dbReference type="PANTHER" id="PTHR12128:SF66">
    <property type="entry name" value="4-HYDROXY-2-OXOGLUTARATE ALDOLASE, MITOCHONDRIAL"/>
    <property type="match status" value="1"/>
</dbReference>
<reference evidence="14" key="2">
    <citation type="journal article" date="2021" name="J Anim Sci Technol">
        <title>Complete genome sequence of Paenibacillus konkukensis sp. nov. SK3146 as a potential probiotic strain.</title>
        <authorList>
            <person name="Jung H.I."/>
            <person name="Park S."/>
            <person name="Niu K.M."/>
            <person name="Lee S.W."/>
            <person name="Kothari D."/>
            <person name="Yi K.J."/>
            <person name="Kim S.K."/>
        </authorList>
    </citation>
    <scope>NUCLEOTIDE SEQUENCE</scope>
    <source>
        <strain evidence="14">SK3146</strain>
    </source>
</reference>
<feature type="binding site" evidence="12">
    <location>
        <position position="205"/>
    </location>
    <ligand>
        <name>pyruvate</name>
        <dbReference type="ChEBI" id="CHEBI:15361"/>
    </ligand>
</feature>
<evidence type="ECO:0000256" key="9">
    <source>
        <dbReference type="ARBA" id="ARBA00023239"/>
    </source>
</evidence>
<dbReference type="PRINTS" id="PR00146">
    <property type="entry name" value="DHPICSNTHASE"/>
</dbReference>
<evidence type="ECO:0000313" key="15">
    <source>
        <dbReference type="Proteomes" id="UP001057134"/>
    </source>
</evidence>
<evidence type="ECO:0000313" key="14">
    <source>
        <dbReference type="EMBL" id="UQZ85829.1"/>
    </source>
</evidence>
<name>A0ABY4RWR0_9BACL</name>
<dbReference type="Proteomes" id="UP001057134">
    <property type="component" value="Chromosome"/>
</dbReference>
<dbReference type="PANTHER" id="PTHR12128">
    <property type="entry name" value="DIHYDRODIPICOLINATE SYNTHASE"/>
    <property type="match status" value="1"/>
</dbReference>
<feature type="active site" description="Proton donor/acceptor" evidence="12">
    <location>
        <position position="134"/>
    </location>
</feature>
<dbReference type="PROSITE" id="PS00666">
    <property type="entry name" value="DHDPS_2"/>
    <property type="match status" value="1"/>
</dbReference>
<evidence type="ECO:0000256" key="2">
    <source>
        <dbReference type="ARBA" id="ARBA00005120"/>
    </source>
</evidence>
<dbReference type="InterPro" id="IPR020625">
    <property type="entry name" value="Schiff_base-form_aldolases_AS"/>
</dbReference>
<comment type="caution">
    <text evidence="12">Lacks conserved residue(s) required for the propagation of feature annotation.</text>
</comment>
<evidence type="ECO:0000256" key="13">
    <source>
        <dbReference type="PIRNR" id="PIRNR001365"/>
    </source>
</evidence>
<proteinExistence type="inferred from homology"/>
<evidence type="ECO:0000256" key="7">
    <source>
        <dbReference type="ARBA" id="ARBA00022915"/>
    </source>
</evidence>
<gene>
    <name evidence="14" type="primary">yagE_3</name>
    <name evidence="12" type="synonym">dapA</name>
    <name evidence="14" type="ORF">SK3146_05119</name>
</gene>
<evidence type="ECO:0000256" key="8">
    <source>
        <dbReference type="ARBA" id="ARBA00023154"/>
    </source>
</evidence>
<dbReference type="InterPro" id="IPR005263">
    <property type="entry name" value="DapA"/>
</dbReference>
<keyword evidence="5 12" id="KW-0963">Cytoplasm</keyword>
<comment type="function">
    <text evidence="1 12">Catalyzes the condensation of (S)-aspartate-beta-semialdehyde [(S)-ASA] and pyruvate to 4-hydroxy-tetrahydrodipicolinate (HTPA).</text>
</comment>
<dbReference type="HAMAP" id="MF_00418">
    <property type="entry name" value="DapA"/>
    <property type="match status" value="1"/>
</dbReference>
<sequence>MELKGIIPAMLTPLTEEKRINEPVVRQLANRLIESGVHGIFILGTNGEFHLLTAEEKRFMARIVIEEVKGRVPVIVGTGGGTTEDVIELSKQMEQLGADAISVITPFFIAPSQEELIVHYTKIAEAVKLPVILYNIPARTGVNLEPETAAVLAKIPNIIGIKDSSGNFANIEHYIRVTKDEAFDVYAGTDSLILKTLLAGGAGAVAATGNMLPETVVSIYENWRNGNIGEAQKAQDALQPLRDTFALGTLPSVLKKAVELHGIPVGPPKSPVSSLSGEALEKVQAMVDFYNDRR</sequence>
<comment type="subcellular location">
    <subcellularLocation>
        <location evidence="12">Cytoplasm</location>
    </subcellularLocation>
</comment>
<evidence type="ECO:0000256" key="5">
    <source>
        <dbReference type="ARBA" id="ARBA00022490"/>
    </source>
</evidence>
<keyword evidence="9 12" id="KW-0456">Lyase</keyword>
<evidence type="ECO:0000256" key="1">
    <source>
        <dbReference type="ARBA" id="ARBA00003294"/>
    </source>
</evidence>
<dbReference type="Gene3D" id="3.20.20.70">
    <property type="entry name" value="Aldolase class I"/>
    <property type="match status" value="1"/>
</dbReference>
<dbReference type="Pfam" id="PF00701">
    <property type="entry name" value="DHDPS"/>
    <property type="match status" value="1"/>
</dbReference>
<dbReference type="NCBIfam" id="TIGR00674">
    <property type="entry name" value="dapA"/>
    <property type="match status" value="1"/>
</dbReference>